<evidence type="ECO:0000313" key="2">
    <source>
        <dbReference type="EMBL" id="NML43813.1"/>
    </source>
</evidence>
<keyword evidence="3" id="KW-1185">Reference proteome</keyword>
<feature type="region of interest" description="Disordered" evidence="1">
    <location>
        <begin position="15"/>
        <end position="54"/>
    </location>
</feature>
<evidence type="ECO:0000256" key="1">
    <source>
        <dbReference type="SAM" id="MobiDB-lite"/>
    </source>
</evidence>
<reference evidence="2 3" key="1">
    <citation type="submission" date="2020-04" db="EMBL/GenBank/DDBJ databases">
        <title>Ramlibacter sp. G-1-2-2 isolated from soil.</title>
        <authorList>
            <person name="Dahal R.H."/>
        </authorList>
    </citation>
    <scope>NUCLEOTIDE SEQUENCE [LARGE SCALE GENOMIC DNA]</scope>
    <source>
        <strain evidence="2 3">G-1-2-2</strain>
    </source>
</reference>
<name>A0A848H5E8_9BURK</name>
<dbReference type="Proteomes" id="UP000541185">
    <property type="component" value="Unassembled WGS sequence"/>
</dbReference>
<gene>
    <name evidence="2" type="ORF">HHL11_08640</name>
</gene>
<evidence type="ECO:0000313" key="3">
    <source>
        <dbReference type="Proteomes" id="UP000541185"/>
    </source>
</evidence>
<sequence>MSEATDKLARSRRAIVDHIARRERKHDPHEEAPPGYAFMGDEGSFPPDDDAAPTGGGWFRHLQHVVQTWWRYHPAHMAVDLASPMLRNYARRKPWQLLAISAAAGAALTFARPWKLISLGGLTLALLKSSQVSSLLMAALSAADFRKDEEQP</sequence>
<organism evidence="2 3">
    <name type="scientific">Ramlibacter agri</name>
    <dbReference type="NCBI Taxonomy" id="2728837"/>
    <lineage>
        <taxon>Bacteria</taxon>
        <taxon>Pseudomonadati</taxon>
        <taxon>Pseudomonadota</taxon>
        <taxon>Betaproteobacteria</taxon>
        <taxon>Burkholderiales</taxon>
        <taxon>Comamonadaceae</taxon>
        <taxon>Ramlibacter</taxon>
    </lineage>
</organism>
<dbReference type="RefSeq" id="WP_169417997.1">
    <property type="nucleotide sequence ID" value="NZ_JABBFX010000001.1"/>
</dbReference>
<feature type="compositionally biased region" description="Basic and acidic residues" evidence="1">
    <location>
        <begin position="15"/>
        <end position="32"/>
    </location>
</feature>
<dbReference type="EMBL" id="JABBFX010000001">
    <property type="protein sequence ID" value="NML43813.1"/>
    <property type="molecule type" value="Genomic_DNA"/>
</dbReference>
<dbReference type="AlphaFoldDB" id="A0A848H5E8"/>
<comment type="caution">
    <text evidence="2">The sequence shown here is derived from an EMBL/GenBank/DDBJ whole genome shotgun (WGS) entry which is preliminary data.</text>
</comment>
<protein>
    <submittedName>
        <fullName evidence="2">Uncharacterized protein</fullName>
    </submittedName>
</protein>
<accession>A0A848H5E8</accession>
<proteinExistence type="predicted"/>